<evidence type="ECO:0000259" key="5">
    <source>
        <dbReference type="SMART" id="SM00644"/>
    </source>
</evidence>
<dbReference type="Proteomes" id="UP000014160">
    <property type="component" value="Unassembled WGS sequence"/>
</dbReference>
<dbReference type="EMBL" id="AJDQ01000006">
    <property type="protein sequence ID" value="EOI57497.1"/>
    <property type="molecule type" value="Genomic_DNA"/>
</dbReference>
<dbReference type="PANTHER" id="PTHR30417">
    <property type="entry name" value="N-ACETYLMURAMOYL-L-ALANINE AMIDASE AMID"/>
    <property type="match status" value="1"/>
</dbReference>
<name>R2Y585_9ENTE</name>
<dbReference type="SMART" id="SM00644">
    <property type="entry name" value="Ami_2"/>
    <property type="match status" value="1"/>
</dbReference>
<evidence type="ECO:0000313" key="7">
    <source>
        <dbReference type="EMBL" id="EOW82929.1"/>
    </source>
</evidence>
<evidence type="ECO:0000256" key="4">
    <source>
        <dbReference type="ARBA" id="ARBA00023316"/>
    </source>
</evidence>
<keyword evidence="4" id="KW-0961">Cell wall biogenesis/degradation</keyword>
<protein>
    <recommendedName>
        <fullName evidence="2">N-acetylmuramoyl-L-alanine amidase</fullName>
        <ecNumber evidence="2">3.5.1.28</ecNumber>
    </recommendedName>
</protein>
<dbReference type="Proteomes" id="UP000013750">
    <property type="component" value="Unassembled WGS sequence"/>
</dbReference>
<evidence type="ECO:0000313" key="6">
    <source>
        <dbReference type="EMBL" id="EOI57497.1"/>
    </source>
</evidence>
<organism evidence="6 8">
    <name type="scientific">Enterococcus gilvus ATCC BAA-350</name>
    <dbReference type="NCBI Taxonomy" id="1158614"/>
    <lineage>
        <taxon>Bacteria</taxon>
        <taxon>Bacillati</taxon>
        <taxon>Bacillota</taxon>
        <taxon>Bacilli</taxon>
        <taxon>Lactobacillales</taxon>
        <taxon>Enterococcaceae</taxon>
        <taxon>Enterococcus</taxon>
    </lineage>
</organism>
<dbReference type="InterPro" id="IPR051206">
    <property type="entry name" value="NAMLAA_amidase_2"/>
</dbReference>
<accession>R2Y585</accession>
<reference evidence="6 8" key="1">
    <citation type="submission" date="2013-02" db="EMBL/GenBank/DDBJ databases">
        <title>The Genome Sequence of Enterococcus gilvus ATCC BAA-350.</title>
        <authorList>
            <consortium name="The Broad Institute Genome Sequencing Platform"/>
            <consortium name="The Broad Institute Genome Sequencing Center for Infectious Disease"/>
            <person name="Earl A.M."/>
            <person name="Gilmore M.S."/>
            <person name="Lebreton F."/>
            <person name="Walker B."/>
            <person name="Young S.K."/>
            <person name="Zeng Q."/>
            <person name="Gargeya S."/>
            <person name="Fitzgerald M."/>
            <person name="Haas B."/>
            <person name="Abouelleil A."/>
            <person name="Alvarado L."/>
            <person name="Arachchi H.M."/>
            <person name="Berlin A.M."/>
            <person name="Chapman S.B."/>
            <person name="Dewar J."/>
            <person name="Goldberg J."/>
            <person name="Griggs A."/>
            <person name="Gujja S."/>
            <person name="Hansen M."/>
            <person name="Howarth C."/>
            <person name="Imamovic A."/>
            <person name="Larimer J."/>
            <person name="McCowan C."/>
            <person name="Murphy C."/>
            <person name="Neiman D."/>
            <person name="Pearson M."/>
            <person name="Priest M."/>
            <person name="Roberts A."/>
            <person name="Saif S."/>
            <person name="Shea T."/>
            <person name="Sisk P."/>
            <person name="Sykes S."/>
            <person name="Wortman J."/>
            <person name="Nusbaum C."/>
            <person name="Birren B."/>
        </authorList>
    </citation>
    <scope>NUCLEOTIDE SEQUENCE [LARGE SCALE GENOMIC DNA]</scope>
    <source>
        <strain evidence="6 8">ATCC BAA-350</strain>
    </source>
</reference>
<dbReference type="OrthoDB" id="2139777at2"/>
<dbReference type="HOGENOM" id="CLU_791649_0_0_9"/>
<dbReference type="InterPro" id="IPR036505">
    <property type="entry name" value="Amidase/PGRP_sf"/>
</dbReference>
<proteinExistence type="predicted"/>
<dbReference type="AlphaFoldDB" id="R2Y585"/>
<dbReference type="RefSeq" id="WP_010780125.1">
    <property type="nucleotide sequence ID" value="NZ_ASWH01000001.1"/>
</dbReference>
<reference evidence="7 9" key="2">
    <citation type="submission" date="2013-03" db="EMBL/GenBank/DDBJ databases">
        <title>The Genome Sequence of Enterococcus gilvus ATCC BAA-350 (PacBio/Illumina hybrid assembly).</title>
        <authorList>
            <consortium name="The Broad Institute Genomics Platform"/>
            <consortium name="The Broad Institute Genome Sequencing Center for Infectious Disease"/>
            <person name="Earl A."/>
            <person name="Russ C."/>
            <person name="Gilmore M."/>
            <person name="Surin D."/>
            <person name="Walker B."/>
            <person name="Young S."/>
            <person name="Zeng Q."/>
            <person name="Gargeya S."/>
            <person name="Fitzgerald M."/>
            <person name="Haas B."/>
            <person name="Abouelleil A."/>
            <person name="Allen A.W."/>
            <person name="Alvarado L."/>
            <person name="Arachchi H.M."/>
            <person name="Berlin A.M."/>
            <person name="Chapman S.B."/>
            <person name="Gainer-Dewar J."/>
            <person name="Goldberg J."/>
            <person name="Griggs A."/>
            <person name="Gujja S."/>
            <person name="Hansen M."/>
            <person name="Howarth C."/>
            <person name="Imamovic A."/>
            <person name="Ireland A."/>
            <person name="Larimer J."/>
            <person name="McCowan C."/>
            <person name="Murphy C."/>
            <person name="Pearson M."/>
            <person name="Poon T.W."/>
            <person name="Priest M."/>
            <person name="Roberts A."/>
            <person name="Saif S."/>
            <person name="Shea T."/>
            <person name="Sisk P."/>
            <person name="Sykes S."/>
            <person name="Wortman J."/>
            <person name="Nusbaum C."/>
            <person name="Birren B."/>
        </authorList>
    </citation>
    <scope>NUCLEOTIDE SEQUENCE [LARGE SCALE GENOMIC DNA]</scope>
    <source>
        <strain evidence="7 9">ATCC BAA-350</strain>
    </source>
</reference>
<evidence type="ECO:0000313" key="8">
    <source>
        <dbReference type="Proteomes" id="UP000013750"/>
    </source>
</evidence>
<evidence type="ECO:0000313" key="9">
    <source>
        <dbReference type="Proteomes" id="UP000014160"/>
    </source>
</evidence>
<dbReference type="Pfam" id="PF01510">
    <property type="entry name" value="Amidase_2"/>
    <property type="match status" value="1"/>
</dbReference>
<evidence type="ECO:0000256" key="3">
    <source>
        <dbReference type="ARBA" id="ARBA00022801"/>
    </source>
</evidence>
<feature type="domain" description="N-acetylmuramoyl-L-alanine amidase" evidence="5">
    <location>
        <begin position="5"/>
        <end position="144"/>
    </location>
</feature>
<dbReference type="SUPFAM" id="SSF55846">
    <property type="entry name" value="N-acetylmuramoyl-L-alanine amidase-like"/>
    <property type="match status" value="1"/>
</dbReference>
<dbReference type="Gene3D" id="3.40.80.10">
    <property type="entry name" value="Peptidoglycan recognition protein-like"/>
    <property type="match status" value="1"/>
</dbReference>
<keyword evidence="3" id="KW-0378">Hydrolase</keyword>
<evidence type="ECO:0000256" key="1">
    <source>
        <dbReference type="ARBA" id="ARBA00001561"/>
    </source>
</evidence>
<dbReference type="InterPro" id="IPR002502">
    <property type="entry name" value="Amidase_domain"/>
</dbReference>
<gene>
    <name evidence="7" type="ORF">I592_02253</name>
    <name evidence="6" type="ORF">UKC_01714</name>
</gene>
<dbReference type="GO" id="GO:0009254">
    <property type="term" value="P:peptidoglycan turnover"/>
    <property type="evidence" value="ECO:0007669"/>
    <property type="project" value="TreeGrafter"/>
</dbReference>
<dbReference type="GO" id="GO:0009253">
    <property type="term" value="P:peptidoglycan catabolic process"/>
    <property type="evidence" value="ECO:0007669"/>
    <property type="project" value="InterPro"/>
</dbReference>
<dbReference type="PANTHER" id="PTHR30417:SF1">
    <property type="entry name" value="N-ACETYLMURAMOYL-L-ALANINE AMIDASE AMID"/>
    <property type="match status" value="1"/>
</dbReference>
<sequence length="347" mass="39228">MQLMSGIAGGRGRNPYGVVIHNDAASEGATTTFYRNWLPSHNAELGFAHWYVCSDGILQVENEANMAWHTANANGNANYIGIEACQSMGNLDTFRNNEDRSVKLAAEILKRYGLQPNRNTVILHKQFSATACPHRSVSVHGDWTIMQDYFIAQIQKYMNGSTPNPSPKPQPSENKNGIAIDNVSKDQAVKMVQRIQTKYAWTLLRDQVKRVLQPNKVYTLVITCDSKWKYENAVNRLKQELKTYYPGYMQQNIAIVDGDKPIIKIEARNLNDEQSKKMEGHMRDFLKDILLDGQTYAEANSYGTYDVRVKGEGFNNTDAPIVLKEIQEMGKTKDVGINPTHIKGFKY</sequence>
<dbReference type="GO" id="GO:0008745">
    <property type="term" value="F:N-acetylmuramoyl-L-alanine amidase activity"/>
    <property type="evidence" value="ECO:0007669"/>
    <property type="project" value="UniProtKB-EC"/>
</dbReference>
<evidence type="ECO:0000256" key="2">
    <source>
        <dbReference type="ARBA" id="ARBA00011901"/>
    </source>
</evidence>
<keyword evidence="9" id="KW-1185">Reference proteome</keyword>
<dbReference type="EC" id="3.5.1.28" evidence="2"/>
<dbReference type="eggNOG" id="COG5632">
    <property type="taxonomic scope" value="Bacteria"/>
</dbReference>
<comment type="catalytic activity">
    <reaction evidence="1">
        <text>Hydrolyzes the link between N-acetylmuramoyl residues and L-amino acid residues in certain cell-wall glycopeptides.</text>
        <dbReference type="EC" id="3.5.1.28"/>
    </reaction>
</comment>
<dbReference type="EMBL" id="ASWH01000001">
    <property type="protein sequence ID" value="EOW82929.1"/>
    <property type="molecule type" value="Genomic_DNA"/>
</dbReference>
<dbReference type="GO" id="GO:0071555">
    <property type="term" value="P:cell wall organization"/>
    <property type="evidence" value="ECO:0007669"/>
    <property type="project" value="UniProtKB-KW"/>
</dbReference>
<dbReference type="PATRIC" id="fig|1158614.3.peg.1723"/>
<dbReference type="CDD" id="cd06583">
    <property type="entry name" value="PGRP"/>
    <property type="match status" value="1"/>
</dbReference>
<comment type="caution">
    <text evidence="6">The sequence shown here is derived from an EMBL/GenBank/DDBJ whole genome shotgun (WGS) entry which is preliminary data.</text>
</comment>